<evidence type="ECO:0000256" key="1">
    <source>
        <dbReference type="ARBA" id="ARBA00023002"/>
    </source>
</evidence>
<organism evidence="4 5">
    <name type="scientific">Rhizobium straminoryzae</name>
    <dbReference type="NCBI Taxonomy" id="1387186"/>
    <lineage>
        <taxon>Bacteria</taxon>
        <taxon>Pseudomonadati</taxon>
        <taxon>Pseudomonadota</taxon>
        <taxon>Alphaproteobacteria</taxon>
        <taxon>Hyphomicrobiales</taxon>
        <taxon>Rhizobiaceae</taxon>
        <taxon>Rhizobium/Agrobacterium group</taxon>
        <taxon>Rhizobium</taxon>
    </lineage>
</organism>
<evidence type="ECO:0000259" key="3">
    <source>
        <dbReference type="Pfam" id="PF08125"/>
    </source>
</evidence>
<dbReference type="InterPro" id="IPR013131">
    <property type="entry name" value="Mannitol_DH_N"/>
</dbReference>
<evidence type="ECO:0000313" key="5">
    <source>
        <dbReference type="Proteomes" id="UP000316801"/>
    </source>
</evidence>
<keyword evidence="5" id="KW-1185">Reference proteome</keyword>
<gene>
    <name evidence="4" type="ORF">FNA46_01680</name>
</gene>
<dbReference type="Gene3D" id="1.10.1040.10">
    <property type="entry name" value="N-(1-d-carboxylethyl)-l-norvaline Dehydrogenase, domain 2"/>
    <property type="match status" value="1"/>
</dbReference>
<dbReference type="PANTHER" id="PTHR43362">
    <property type="entry name" value="MANNITOL DEHYDROGENASE DSF1-RELATED"/>
    <property type="match status" value="1"/>
</dbReference>
<feature type="domain" description="Mannitol dehydrogenase C-terminal" evidence="3">
    <location>
        <begin position="285"/>
        <end position="468"/>
    </location>
</feature>
<dbReference type="InterPro" id="IPR013328">
    <property type="entry name" value="6PGD_dom2"/>
</dbReference>
<dbReference type="SUPFAM" id="SSF51735">
    <property type="entry name" value="NAD(P)-binding Rossmann-fold domains"/>
    <property type="match status" value="1"/>
</dbReference>
<dbReference type="InterPro" id="IPR013118">
    <property type="entry name" value="Mannitol_DH_C"/>
</dbReference>
<dbReference type="SUPFAM" id="SSF48179">
    <property type="entry name" value="6-phosphogluconate dehydrogenase C-terminal domain-like"/>
    <property type="match status" value="1"/>
</dbReference>
<dbReference type="InterPro" id="IPR050988">
    <property type="entry name" value="Mannitol_DH/Oxidoreductase"/>
</dbReference>
<evidence type="ECO:0000313" key="4">
    <source>
        <dbReference type="EMBL" id="TRL42722.1"/>
    </source>
</evidence>
<keyword evidence="1" id="KW-0560">Oxidoreductase</keyword>
<name>A0A549THZ4_9HYPH</name>
<dbReference type="InterPro" id="IPR000669">
    <property type="entry name" value="Mannitol_DH"/>
</dbReference>
<sequence length="468" mass="50693">MSMQPLTSATPLPAGVLSPGFDRQRLKPGIVHLGFGAFHRAHQAVYTDLALAEEFGDWGIIGVSLRSRQAVEDLRRQDHLFTVTARDASGPQMRLVGCVIGGISAADERDALLARLESPDIRIVTLTVTEKAYGLDPVTGGLDLTHPAIAADLAHPQAPIGAIGFLVEGLARRRAAGLAPYTVLCCDNLPTNGRVVRRLVLEMATRRDPALADWIAAEGAFPSTMIDRIVPAATAETLSRAAELLGAEDRLALDTEPFLQWVIEDRFACGRPAWEKAGALFVETVEPYEKMKLRLLNGAHSMLAYLGQVKGLPFVRDVMAVPEHAARVRRHMAAAARTLDPVPGIDLEAYQAELITRFSNPTIAHKTKQIAMDGSQKMPQRIFAATVDALAQGDHALEFAEATAFWIAYIRTTDLLEDPRADELRAAARLSAETGSPDAFFALPGLFPEALVQNAAWRARVAEALKAI</sequence>
<dbReference type="InterPro" id="IPR036291">
    <property type="entry name" value="NAD(P)-bd_dom_sf"/>
</dbReference>
<dbReference type="Proteomes" id="UP000316801">
    <property type="component" value="Unassembled WGS sequence"/>
</dbReference>
<evidence type="ECO:0000259" key="2">
    <source>
        <dbReference type="Pfam" id="PF01232"/>
    </source>
</evidence>
<protein>
    <submittedName>
        <fullName evidence="4">Mannitol dehydrogenase family protein</fullName>
    </submittedName>
</protein>
<dbReference type="Gene3D" id="3.40.50.720">
    <property type="entry name" value="NAD(P)-binding Rossmann-like Domain"/>
    <property type="match status" value="1"/>
</dbReference>
<dbReference type="GO" id="GO:0016616">
    <property type="term" value="F:oxidoreductase activity, acting on the CH-OH group of donors, NAD or NADP as acceptor"/>
    <property type="evidence" value="ECO:0007669"/>
    <property type="project" value="TreeGrafter"/>
</dbReference>
<dbReference type="AlphaFoldDB" id="A0A549THZ4"/>
<reference evidence="4 5" key="1">
    <citation type="submission" date="2019-07" db="EMBL/GenBank/DDBJ databases">
        <title>Ln-dependent methylotrophs.</title>
        <authorList>
            <person name="Tani A."/>
        </authorList>
    </citation>
    <scope>NUCLEOTIDE SEQUENCE [LARGE SCALE GENOMIC DNA]</scope>
    <source>
        <strain evidence="4 5">SM12</strain>
    </source>
</reference>
<comment type="caution">
    <text evidence="4">The sequence shown here is derived from an EMBL/GenBank/DDBJ whole genome shotgun (WGS) entry which is preliminary data.</text>
</comment>
<dbReference type="PRINTS" id="PR00084">
    <property type="entry name" value="MTLDHDRGNASE"/>
</dbReference>
<dbReference type="PANTHER" id="PTHR43362:SF1">
    <property type="entry name" value="MANNITOL DEHYDROGENASE 2-RELATED"/>
    <property type="match status" value="1"/>
</dbReference>
<dbReference type="Pfam" id="PF01232">
    <property type="entry name" value="Mannitol_dh"/>
    <property type="match status" value="1"/>
</dbReference>
<feature type="domain" description="Mannitol dehydrogenase N-terminal" evidence="2">
    <location>
        <begin position="29"/>
        <end position="276"/>
    </location>
</feature>
<proteinExistence type="predicted"/>
<dbReference type="EMBL" id="VJMG01000004">
    <property type="protein sequence ID" value="TRL42722.1"/>
    <property type="molecule type" value="Genomic_DNA"/>
</dbReference>
<dbReference type="InterPro" id="IPR008927">
    <property type="entry name" value="6-PGluconate_DH-like_C_sf"/>
</dbReference>
<dbReference type="Pfam" id="PF08125">
    <property type="entry name" value="Mannitol_dh_C"/>
    <property type="match status" value="1"/>
</dbReference>
<accession>A0A549THZ4</accession>